<dbReference type="InterPro" id="IPR011079">
    <property type="entry name" value="Ala_racemase_C"/>
</dbReference>
<dbReference type="SUPFAM" id="SSF51419">
    <property type="entry name" value="PLP-binding barrel"/>
    <property type="match status" value="1"/>
</dbReference>
<feature type="binding site" evidence="7">
    <location>
        <position position="310"/>
    </location>
    <ligand>
        <name>substrate</name>
    </ligand>
</feature>
<dbReference type="InterPro" id="IPR009006">
    <property type="entry name" value="Ala_racemase/Decarboxylase_C"/>
</dbReference>
<evidence type="ECO:0000256" key="3">
    <source>
        <dbReference type="ARBA" id="ARBA00007880"/>
    </source>
</evidence>
<dbReference type="PANTHER" id="PTHR30511:SF0">
    <property type="entry name" value="ALANINE RACEMASE, CATABOLIC-RELATED"/>
    <property type="match status" value="1"/>
</dbReference>
<evidence type="ECO:0000313" key="9">
    <source>
        <dbReference type="EMBL" id="MDJ1156967.1"/>
    </source>
</evidence>
<dbReference type="PROSITE" id="PS00395">
    <property type="entry name" value="ALANINE_RACEMASE"/>
    <property type="match status" value="1"/>
</dbReference>
<keyword evidence="6 7" id="KW-0413">Isomerase</keyword>
<dbReference type="PRINTS" id="PR00992">
    <property type="entry name" value="ALARACEMASE"/>
</dbReference>
<comment type="similarity">
    <text evidence="3 7">Belongs to the alanine racemase family.</text>
</comment>
<dbReference type="PANTHER" id="PTHR30511">
    <property type="entry name" value="ALANINE RACEMASE"/>
    <property type="match status" value="1"/>
</dbReference>
<dbReference type="SUPFAM" id="SSF50621">
    <property type="entry name" value="Alanine racemase C-terminal domain-like"/>
    <property type="match status" value="1"/>
</dbReference>
<evidence type="ECO:0000256" key="7">
    <source>
        <dbReference type="HAMAP-Rule" id="MF_01201"/>
    </source>
</evidence>
<dbReference type="Pfam" id="PF01168">
    <property type="entry name" value="Ala_racemase_N"/>
    <property type="match status" value="1"/>
</dbReference>
<dbReference type="SMART" id="SM01005">
    <property type="entry name" value="Ala_racemase_C"/>
    <property type="match status" value="1"/>
</dbReference>
<evidence type="ECO:0000256" key="5">
    <source>
        <dbReference type="ARBA" id="ARBA00022898"/>
    </source>
</evidence>
<dbReference type="EMBL" id="JASJEV010000001">
    <property type="protein sequence ID" value="MDJ1156967.1"/>
    <property type="molecule type" value="Genomic_DNA"/>
</dbReference>
<organism evidence="9 10">
    <name type="scientific">Chelatococcus albus</name>
    <dbReference type="NCBI Taxonomy" id="3047466"/>
    <lineage>
        <taxon>Bacteria</taxon>
        <taxon>Pseudomonadati</taxon>
        <taxon>Pseudomonadota</taxon>
        <taxon>Alphaproteobacteria</taxon>
        <taxon>Hyphomicrobiales</taxon>
        <taxon>Chelatococcaceae</taxon>
        <taxon>Chelatococcus</taxon>
    </lineage>
</organism>
<dbReference type="NCBIfam" id="TIGR00492">
    <property type="entry name" value="alr"/>
    <property type="match status" value="1"/>
</dbReference>
<dbReference type="HAMAP" id="MF_01201">
    <property type="entry name" value="Ala_racemase"/>
    <property type="match status" value="1"/>
</dbReference>
<accession>A0ABT7AD82</accession>
<name>A0ABT7AD82_9HYPH</name>
<gene>
    <name evidence="9" type="primary">alr</name>
    <name evidence="9" type="ORF">QNA08_01760</name>
</gene>
<dbReference type="InterPro" id="IPR001608">
    <property type="entry name" value="Ala_racemase_N"/>
</dbReference>
<evidence type="ECO:0000256" key="2">
    <source>
        <dbReference type="ARBA" id="ARBA00001933"/>
    </source>
</evidence>
<evidence type="ECO:0000256" key="6">
    <source>
        <dbReference type="ARBA" id="ARBA00023235"/>
    </source>
</evidence>
<dbReference type="Pfam" id="PF00842">
    <property type="entry name" value="Ala_racemase_C"/>
    <property type="match status" value="1"/>
</dbReference>
<keyword evidence="5 7" id="KW-0663">Pyridoxal phosphate</keyword>
<feature type="modified residue" description="N6-(pyridoxal phosphate)lysine" evidence="7">
    <location>
        <position position="38"/>
    </location>
</feature>
<dbReference type="EC" id="5.1.1.1" evidence="4 7"/>
<dbReference type="CDD" id="cd00430">
    <property type="entry name" value="PLPDE_III_AR"/>
    <property type="match status" value="1"/>
</dbReference>
<comment type="pathway">
    <text evidence="7">Amino-acid biosynthesis; D-alanine biosynthesis; D-alanine from L-alanine: step 1/1.</text>
</comment>
<comment type="catalytic activity">
    <reaction evidence="1 7">
        <text>L-alanine = D-alanine</text>
        <dbReference type="Rhea" id="RHEA:20249"/>
        <dbReference type="ChEBI" id="CHEBI:57416"/>
        <dbReference type="ChEBI" id="CHEBI:57972"/>
        <dbReference type="EC" id="5.1.1.1"/>
    </reaction>
</comment>
<dbReference type="InterPro" id="IPR000821">
    <property type="entry name" value="Ala_racemase"/>
</dbReference>
<feature type="domain" description="Alanine racemase C-terminal" evidence="8">
    <location>
        <begin position="236"/>
        <end position="367"/>
    </location>
</feature>
<evidence type="ECO:0000256" key="4">
    <source>
        <dbReference type="ARBA" id="ARBA00013089"/>
    </source>
</evidence>
<reference evidence="9 10" key="1">
    <citation type="submission" date="2023-05" db="EMBL/GenBank/DDBJ databases">
        <title>Chelatococcus sp. nov., a moderately thermophilic bacterium isolated from hot spring microbial mat.</title>
        <authorList>
            <person name="Hu C.-J."/>
            <person name="Li W.-J."/>
        </authorList>
    </citation>
    <scope>NUCLEOTIDE SEQUENCE [LARGE SCALE GENOMIC DNA]</scope>
    <source>
        <strain evidence="9 10">SYSU G07232</strain>
    </source>
</reference>
<feature type="binding site" evidence="7">
    <location>
        <position position="136"/>
    </location>
    <ligand>
        <name>substrate</name>
    </ligand>
</feature>
<proteinExistence type="inferred from homology"/>
<dbReference type="Proteomes" id="UP001321492">
    <property type="component" value="Unassembled WGS sequence"/>
</dbReference>
<comment type="caution">
    <text evidence="9">The sequence shown here is derived from an EMBL/GenBank/DDBJ whole genome shotgun (WGS) entry which is preliminary data.</text>
</comment>
<dbReference type="Gene3D" id="2.40.37.10">
    <property type="entry name" value="Lyase, Ornithine Decarboxylase, Chain A, domain 1"/>
    <property type="match status" value="1"/>
</dbReference>
<dbReference type="InterPro" id="IPR029066">
    <property type="entry name" value="PLP-binding_barrel"/>
</dbReference>
<evidence type="ECO:0000256" key="1">
    <source>
        <dbReference type="ARBA" id="ARBA00000316"/>
    </source>
</evidence>
<keyword evidence="10" id="KW-1185">Reference proteome</keyword>
<dbReference type="InterPro" id="IPR020622">
    <property type="entry name" value="Ala_racemase_pyridoxalP-BS"/>
</dbReference>
<comment type="function">
    <text evidence="7">Catalyzes the interconversion of L-alanine and D-alanine. May also act on other amino acids.</text>
</comment>
<feature type="active site" description="Proton acceptor; specific for D-alanine" evidence="7">
    <location>
        <position position="38"/>
    </location>
</feature>
<evidence type="ECO:0000259" key="8">
    <source>
        <dbReference type="SMART" id="SM01005"/>
    </source>
</evidence>
<feature type="active site" description="Proton acceptor; specific for L-alanine" evidence="7">
    <location>
        <position position="257"/>
    </location>
</feature>
<comment type="cofactor">
    <cofactor evidence="2 7">
        <name>pyridoxal 5'-phosphate</name>
        <dbReference type="ChEBI" id="CHEBI:597326"/>
    </cofactor>
</comment>
<evidence type="ECO:0000313" key="10">
    <source>
        <dbReference type="Proteomes" id="UP001321492"/>
    </source>
</evidence>
<dbReference type="GO" id="GO:0008784">
    <property type="term" value="F:alanine racemase activity"/>
    <property type="evidence" value="ECO:0007669"/>
    <property type="project" value="UniProtKB-EC"/>
</dbReference>
<protein>
    <recommendedName>
        <fullName evidence="4 7">Alanine racemase</fullName>
        <ecNumber evidence="4 7">5.1.1.1</ecNumber>
    </recommendedName>
</protein>
<dbReference type="Gene3D" id="3.20.20.10">
    <property type="entry name" value="Alanine racemase"/>
    <property type="match status" value="1"/>
</dbReference>
<sequence length="369" mass="38902">MPEAEAGGILTIDLAALAANWRLLRDRARGAECAAVVKADAYGIGIEAAVPALFAAGCRTFFVAHLQEATRARAVCQDATIYVLNGLLVGTAPAYATHGLRPVLGSREEIEEWAAFCRAAGRRLPAAVHADTGMNRLGLRAEEAAALAAEGALPDFEPALLMSHLVSADEPDHPVTARQIAAFLALRERFPGVPASLCNSSGIFLRLQPHLDLVRPGYALYGGNPMPGADNPMRPVVHLAGRIIQLRWAADGETVGYNAHWTAQGRRRIATISVGYADGYLRAASATNLKAGGEAVVAGVRCPFAGRVSMDLITIDVSGVPEDSIARGDLVTLIGDGIGIDEVGARCGTIGYEVLTSLGRRYARRYVGS</sequence>